<feature type="transmembrane region" description="Helical" evidence="1">
    <location>
        <begin position="296"/>
        <end position="314"/>
    </location>
</feature>
<reference evidence="3 4" key="1">
    <citation type="submission" date="2022-01" db="EMBL/GenBank/DDBJ databases">
        <title>Desulfofustis limnae sp. nov., a novel mesophilic sulfate-reducing bacterium isolated from marsh soil.</title>
        <authorList>
            <person name="Watanabe M."/>
            <person name="Takahashi A."/>
            <person name="Kojima H."/>
            <person name="Fukui M."/>
        </authorList>
    </citation>
    <scope>NUCLEOTIDE SEQUENCE [LARGE SCALE GENOMIC DNA]</scope>
    <source>
        <strain evidence="3 4">PPLL</strain>
    </source>
</reference>
<keyword evidence="1" id="KW-0472">Membrane</keyword>
<dbReference type="Pfam" id="PF12773">
    <property type="entry name" value="DZR"/>
    <property type="match status" value="1"/>
</dbReference>
<dbReference type="InterPro" id="IPR025874">
    <property type="entry name" value="DZR"/>
</dbReference>
<protein>
    <recommendedName>
        <fullName evidence="2">DZANK-type domain-containing protein</fullName>
    </recommendedName>
</protein>
<feature type="domain" description="DZANK-type" evidence="2">
    <location>
        <begin position="131"/>
        <end position="174"/>
    </location>
</feature>
<evidence type="ECO:0000313" key="4">
    <source>
        <dbReference type="Proteomes" id="UP000830055"/>
    </source>
</evidence>
<sequence>MSTSLIAMDGKYKLFLNNEDVYLTIEEIQAFIDSNRIYAETRVYDEDIKAWTTLGEHNILKKYFANGNQMEMKSSKGSESDIRMVKCPECGKENAFYKVYCMHCKKYLEQQSNTSSVNEKIEKNIGALVTCPKCQKQFSNRADMCPKCGYIPVLQCIVCSKQISKDSKICPECGDPDPFASSAISDTKITSGASHKSPVSLSKSNSNITNFRSVDCQQIGNSLMRTLFSTEGRIARRDFWKYCVVFLWFPLIFLYLLAQIFPDSILLVFYFLFAIFAFWPSIALQVKRWHDRGKSALWLMLNFIPVIGTIWIIIELGFLRGFAGSNKYGNDPLADRLYIEKMTTK</sequence>
<keyword evidence="1" id="KW-1133">Transmembrane helix</keyword>
<name>A0ABN6M8I6_9BACT</name>
<evidence type="ECO:0000259" key="2">
    <source>
        <dbReference type="Pfam" id="PF12773"/>
    </source>
</evidence>
<dbReference type="PANTHER" id="PTHR34980">
    <property type="entry name" value="INNER MEMBRANE PROTEIN-RELATED-RELATED"/>
    <property type="match status" value="1"/>
</dbReference>
<organism evidence="3 4">
    <name type="scientific">Desulfofustis limnaeus</name>
    <dbReference type="NCBI Taxonomy" id="2740163"/>
    <lineage>
        <taxon>Bacteria</taxon>
        <taxon>Pseudomonadati</taxon>
        <taxon>Thermodesulfobacteriota</taxon>
        <taxon>Desulfobulbia</taxon>
        <taxon>Desulfobulbales</taxon>
        <taxon>Desulfocapsaceae</taxon>
        <taxon>Desulfofustis</taxon>
    </lineage>
</organism>
<proteinExistence type="predicted"/>
<dbReference type="EMBL" id="AP025516">
    <property type="protein sequence ID" value="BDD89193.1"/>
    <property type="molecule type" value="Genomic_DNA"/>
</dbReference>
<gene>
    <name evidence="3" type="ORF">DPPLL_35580</name>
</gene>
<feature type="transmembrane region" description="Helical" evidence="1">
    <location>
        <begin position="239"/>
        <end position="258"/>
    </location>
</feature>
<keyword evidence="4" id="KW-1185">Reference proteome</keyword>
<evidence type="ECO:0000313" key="3">
    <source>
        <dbReference type="EMBL" id="BDD89193.1"/>
    </source>
</evidence>
<feature type="transmembrane region" description="Helical" evidence="1">
    <location>
        <begin position="264"/>
        <end position="284"/>
    </location>
</feature>
<accession>A0ABN6M8I6</accession>
<keyword evidence="1" id="KW-0812">Transmembrane</keyword>
<dbReference type="PANTHER" id="PTHR34980:SF1">
    <property type="entry name" value="INNER MEMBRANE PROTEIN"/>
    <property type="match status" value="1"/>
</dbReference>
<dbReference type="Pfam" id="PF05656">
    <property type="entry name" value="DUF805"/>
    <property type="match status" value="1"/>
</dbReference>
<dbReference type="InterPro" id="IPR008523">
    <property type="entry name" value="DUF805"/>
</dbReference>
<dbReference type="Proteomes" id="UP000830055">
    <property type="component" value="Chromosome"/>
</dbReference>
<evidence type="ECO:0000256" key="1">
    <source>
        <dbReference type="SAM" id="Phobius"/>
    </source>
</evidence>